<name>A0ABY6LZA0_9ARAC</name>
<reference evidence="1 2" key="1">
    <citation type="submission" date="2022-03" db="EMBL/GenBank/DDBJ databases">
        <title>A chromosomal length assembly of Cordylochernes scorpioides.</title>
        <authorList>
            <person name="Zeh D."/>
            <person name="Zeh J."/>
        </authorList>
    </citation>
    <scope>NUCLEOTIDE SEQUENCE [LARGE SCALE GENOMIC DNA]</scope>
    <source>
        <strain evidence="1">IN4F17</strain>
        <tissue evidence="1">Whole Body</tissue>
    </source>
</reference>
<proteinExistence type="predicted"/>
<sequence>MQRQTEAVDQRTEQNRNKEKFYNRCRSTEDSTLSNIQRATGTQVFKMTIKRQIKFDTDDEALQAFINAVNSIPEDDWCKCFDNWFSRMKSCIDAMGEYFEKH</sequence>
<protein>
    <submittedName>
        <fullName evidence="1">Uncharacterized protein</fullName>
    </submittedName>
</protein>
<dbReference type="EMBL" id="CP092886">
    <property type="protein sequence ID" value="UYV84870.1"/>
    <property type="molecule type" value="Genomic_DNA"/>
</dbReference>
<organism evidence="1 2">
    <name type="scientific">Cordylochernes scorpioides</name>
    <dbReference type="NCBI Taxonomy" id="51811"/>
    <lineage>
        <taxon>Eukaryota</taxon>
        <taxon>Metazoa</taxon>
        <taxon>Ecdysozoa</taxon>
        <taxon>Arthropoda</taxon>
        <taxon>Chelicerata</taxon>
        <taxon>Arachnida</taxon>
        <taxon>Pseudoscorpiones</taxon>
        <taxon>Cheliferoidea</taxon>
        <taxon>Chernetidae</taxon>
        <taxon>Cordylochernes</taxon>
    </lineage>
</organism>
<evidence type="ECO:0000313" key="2">
    <source>
        <dbReference type="Proteomes" id="UP001235939"/>
    </source>
</evidence>
<gene>
    <name evidence="1" type="ORF">LAZ67_X003794</name>
</gene>
<accession>A0ABY6LZA0</accession>
<dbReference type="InterPro" id="IPR036397">
    <property type="entry name" value="RNaseH_sf"/>
</dbReference>
<keyword evidence="2" id="KW-1185">Reference proteome</keyword>
<evidence type="ECO:0000313" key="1">
    <source>
        <dbReference type="EMBL" id="UYV84870.1"/>
    </source>
</evidence>
<dbReference type="Gene3D" id="3.30.420.10">
    <property type="entry name" value="Ribonuclease H-like superfamily/Ribonuclease H"/>
    <property type="match status" value="1"/>
</dbReference>
<dbReference type="Proteomes" id="UP001235939">
    <property type="component" value="Chromosome X"/>
</dbReference>